<comment type="caution">
    <text evidence="4">The sequence shown here is derived from an EMBL/GenBank/DDBJ whole genome shotgun (WGS) entry which is preliminary data.</text>
</comment>
<dbReference type="GO" id="GO:0009432">
    <property type="term" value="P:SOS response"/>
    <property type="evidence" value="ECO:0007669"/>
    <property type="project" value="TreeGrafter"/>
</dbReference>
<feature type="domain" description="ATP-grasp" evidence="3">
    <location>
        <begin position="66"/>
        <end position="331"/>
    </location>
</feature>
<proteinExistence type="predicted"/>
<dbReference type="PROSITE" id="PS50975">
    <property type="entry name" value="ATP_GRASP"/>
    <property type="match status" value="1"/>
</dbReference>
<dbReference type="Pfam" id="PF07478">
    <property type="entry name" value="Dala_Dala_lig_C"/>
    <property type="match status" value="1"/>
</dbReference>
<name>A0A1G2NFB6_9BACT</name>
<evidence type="ECO:0000256" key="1">
    <source>
        <dbReference type="ARBA" id="ARBA00022598"/>
    </source>
</evidence>
<sequence>MKKPLVSILLKKIAPRIGAQVNLEPKYGWAGQIVFRSGHKRYFRASTVDLNPVGSSDIAKDKDFAAYFMKKMGYPVVTGETFFSSEWADAIGSDRNIDAAYSYAQGLGFPVIVKPNSKSQGAGVAKVFIKRDFYRAFRAALKKDRVALVQEALSGKDYRVVVLDDKIISAYERIPLSVIGDGRSTITKLLERKQKFFKKSGRDTLIKTDDFRIAMKLARSGLTISSIPQKGACVFLLDNANLSTGGDSRDVTDSIHPSFATLAIRLTKDMGLRFCGVDLMIEGELSDNAAKVKYWILEINAAPGLDHYGAIGKKQKKLVESLYLTVLKAME</sequence>
<dbReference type="InterPro" id="IPR011095">
    <property type="entry name" value="Dala_Dala_lig_C"/>
</dbReference>
<accession>A0A1G2NFB6</accession>
<dbReference type="InterPro" id="IPR011761">
    <property type="entry name" value="ATP-grasp"/>
</dbReference>
<evidence type="ECO:0000256" key="2">
    <source>
        <dbReference type="PROSITE-ProRule" id="PRU00409"/>
    </source>
</evidence>
<dbReference type="GO" id="GO:0005737">
    <property type="term" value="C:cytoplasm"/>
    <property type="evidence" value="ECO:0007669"/>
    <property type="project" value="TreeGrafter"/>
</dbReference>
<evidence type="ECO:0000313" key="4">
    <source>
        <dbReference type="EMBL" id="OHA34778.1"/>
    </source>
</evidence>
<dbReference type="PANTHER" id="PTHR21621">
    <property type="entry name" value="RIBOSOMAL PROTEIN S6 MODIFICATION PROTEIN"/>
    <property type="match status" value="1"/>
</dbReference>
<dbReference type="GO" id="GO:0046872">
    <property type="term" value="F:metal ion binding"/>
    <property type="evidence" value="ECO:0007669"/>
    <property type="project" value="InterPro"/>
</dbReference>
<evidence type="ECO:0000313" key="5">
    <source>
        <dbReference type="Proteomes" id="UP000177797"/>
    </source>
</evidence>
<dbReference type="GO" id="GO:0008716">
    <property type="term" value="F:D-alanine-D-alanine ligase activity"/>
    <property type="evidence" value="ECO:0007669"/>
    <property type="project" value="InterPro"/>
</dbReference>
<organism evidence="4 5">
    <name type="scientific">Candidatus Taylorbacteria bacterium RIFCSPLOWO2_01_FULL_48_100</name>
    <dbReference type="NCBI Taxonomy" id="1802322"/>
    <lineage>
        <taxon>Bacteria</taxon>
        <taxon>Candidatus Tayloriibacteriota</taxon>
    </lineage>
</organism>
<dbReference type="PANTHER" id="PTHR21621:SF0">
    <property type="entry name" value="BETA-CITRYLGLUTAMATE SYNTHASE B-RELATED"/>
    <property type="match status" value="1"/>
</dbReference>
<dbReference type="Gene3D" id="3.30.1490.20">
    <property type="entry name" value="ATP-grasp fold, A domain"/>
    <property type="match status" value="1"/>
</dbReference>
<dbReference type="InterPro" id="IPR013815">
    <property type="entry name" value="ATP_grasp_subdomain_1"/>
</dbReference>
<gene>
    <name evidence="4" type="ORF">A2938_03675</name>
</gene>
<reference evidence="4 5" key="1">
    <citation type="journal article" date="2016" name="Nat. Commun.">
        <title>Thousands of microbial genomes shed light on interconnected biogeochemical processes in an aquifer system.</title>
        <authorList>
            <person name="Anantharaman K."/>
            <person name="Brown C.T."/>
            <person name="Hug L.A."/>
            <person name="Sharon I."/>
            <person name="Castelle C.J."/>
            <person name="Probst A.J."/>
            <person name="Thomas B.C."/>
            <person name="Singh A."/>
            <person name="Wilkins M.J."/>
            <person name="Karaoz U."/>
            <person name="Brodie E.L."/>
            <person name="Williams K.H."/>
            <person name="Hubbard S.S."/>
            <person name="Banfield J.F."/>
        </authorList>
    </citation>
    <scope>NUCLEOTIDE SEQUENCE [LARGE SCALE GENOMIC DNA]</scope>
</reference>
<dbReference type="EMBL" id="MHSA01000008">
    <property type="protein sequence ID" value="OHA34778.1"/>
    <property type="molecule type" value="Genomic_DNA"/>
</dbReference>
<keyword evidence="2" id="KW-0547">Nucleotide-binding</keyword>
<protein>
    <recommendedName>
        <fullName evidence="3">ATP-grasp domain-containing protein</fullName>
    </recommendedName>
</protein>
<dbReference type="GO" id="GO:0018169">
    <property type="term" value="F:ribosomal S6-glutamic acid ligase activity"/>
    <property type="evidence" value="ECO:0007669"/>
    <property type="project" value="TreeGrafter"/>
</dbReference>
<dbReference type="SUPFAM" id="SSF56059">
    <property type="entry name" value="Glutathione synthetase ATP-binding domain-like"/>
    <property type="match status" value="1"/>
</dbReference>
<dbReference type="GO" id="GO:0005524">
    <property type="term" value="F:ATP binding"/>
    <property type="evidence" value="ECO:0007669"/>
    <property type="project" value="UniProtKB-UniRule"/>
</dbReference>
<dbReference type="AlphaFoldDB" id="A0A1G2NFB6"/>
<dbReference type="Proteomes" id="UP000177797">
    <property type="component" value="Unassembled WGS sequence"/>
</dbReference>
<evidence type="ECO:0000259" key="3">
    <source>
        <dbReference type="PROSITE" id="PS50975"/>
    </source>
</evidence>
<keyword evidence="2" id="KW-0067">ATP-binding</keyword>
<dbReference type="Gene3D" id="3.30.470.20">
    <property type="entry name" value="ATP-grasp fold, B domain"/>
    <property type="match status" value="2"/>
</dbReference>
<keyword evidence="1" id="KW-0436">Ligase</keyword>